<evidence type="ECO:0000313" key="3">
    <source>
        <dbReference type="Proteomes" id="UP000712947"/>
    </source>
</evidence>
<organism evidence="2 3">
    <name type="scientific">Yersinia mollaretii</name>
    <dbReference type="NCBI Taxonomy" id="33060"/>
    <lineage>
        <taxon>Bacteria</taxon>
        <taxon>Pseudomonadati</taxon>
        <taxon>Pseudomonadota</taxon>
        <taxon>Gammaproteobacteria</taxon>
        <taxon>Enterobacterales</taxon>
        <taxon>Yersiniaceae</taxon>
        <taxon>Yersinia</taxon>
    </lineage>
</organism>
<dbReference type="AlphaFoldDB" id="A0AA44I065"/>
<protein>
    <recommendedName>
        <fullName evidence="1">DUF637 domain-containing protein</fullName>
    </recommendedName>
</protein>
<reference evidence="2" key="1">
    <citation type="submission" date="2020-03" db="EMBL/GenBank/DDBJ databases">
        <authorList>
            <person name="Kislichkina A."/>
            <person name="Dentovskaya S."/>
            <person name="Shaikhutdinov R."/>
            <person name="Ivanov S."/>
            <person name="Sizova A."/>
            <person name="Solomentsev V."/>
            <person name="Bogun A."/>
        </authorList>
    </citation>
    <scope>NUCLEOTIDE SEQUENCE</scope>
    <source>
        <strain evidence="2">SCPM-O-B-7610</strain>
    </source>
</reference>
<name>A0AA44I065_YERMO</name>
<comment type="caution">
    <text evidence="2">The sequence shown here is derived from an EMBL/GenBank/DDBJ whole genome shotgun (WGS) entry which is preliminary data.</text>
</comment>
<dbReference type="InterPro" id="IPR006915">
    <property type="entry name" value="DUF637_hemagglutn_put"/>
</dbReference>
<evidence type="ECO:0000259" key="1">
    <source>
        <dbReference type="Pfam" id="PF04830"/>
    </source>
</evidence>
<dbReference type="Pfam" id="PF04830">
    <property type="entry name" value="DUF637"/>
    <property type="match status" value="1"/>
</dbReference>
<sequence>MDHLQIVWAEKVAQRVAGQSLFSSSLNTGINGGSFKDNLTLALLANLGGHLHSEGANLSAKTATYLQDIQKANTDQIVRIFDPKKPDTKLRVFGQLFESVDISNKSGTTKIFATQRLTDHEIRSYALSLTGGIPLQEVRTAPGRFYAVLSDGSTVNLRNVSSSADITKARWTIEIIGNKQIEALQGKVKKKIEIKLQ</sequence>
<proteinExistence type="predicted"/>
<dbReference type="EMBL" id="JAASAI010000010">
    <property type="protein sequence ID" value="NIL23067.1"/>
    <property type="molecule type" value="Genomic_DNA"/>
</dbReference>
<evidence type="ECO:0000313" key="2">
    <source>
        <dbReference type="EMBL" id="NIL23067.1"/>
    </source>
</evidence>
<dbReference type="Proteomes" id="UP000712947">
    <property type="component" value="Unassembled WGS sequence"/>
</dbReference>
<gene>
    <name evidence="2" type="ORF">HB991_11170</name>
</gene>
<feature type="domain" description="DUF637" evidence="1">
    <location>
        <begin position="10"/>
        <end position="71"/>
    </location>
</feature>
<accession>A0AA44I065</accession>
<dbReference type="RefSeq" id="WP_080987577.1">
    <property type="nucleotide sequence ID" value="NZ_CAWRGZ010000024.1"/>
</dbReference>